<dbReference type="PANTHER" id="PTHR47869:SF2">
    <property type="entry name" value="OS03G0410700 PROTEIN"/>
    <property type="match status" value="1"/>
</dbReference>
<dbReference type="GO" id="GO:0009507">
    <property type="term" value="C:chloroplast"/>
    <property type="evidence" value="ECO:0007669"/>
    <property type="project" value="TreeGrafter"/>
</dbReference>
<evidence type="ECO:0000313" key="4">
    <source>
        <dbReference type="Proteomes" id="UP000275267"/>
    </source>
</evidence>
<keyword evidence="4" id="KW-1185">Reference proteome</keyword>
<feature type="region of interest" description="Disordered" evidence="1">
    <location>
        <begin position="73"/>
        <end position="96"/>
    </location>
</feature>
<gene>
    <name evidence="3" type="ORF">C2845_PM01G17760</name>
</gene>
<dbReference type="Gene3D" id="3.40.50.720">
    <property type="entry name" value="NAD(P)-binding Rossmann-like Domain"/>
    <property type="match status" value="1"/>
</dbReference>
<comment type="caution">
    <text evidence="3">The sequence shown here is derived from an EMBL/GenBank/DDBJ whole genome shotgun (WGS) entry which is preliminary data.</text>
</comment>
<sequence>MPPPPLLPRLSPTPPPPLRARVRGIGALPSLGRGRGRPALLAVARAKGKDEASFTDRILDYIEGGPKLRRWYGAPDLLPKDGSAEDEEAESPDIEEPRDAVLVTDGDSEIGQMVILALILKRARVKALVKDKRSTEEAFGTYVECMVGDMEDKSFTKKALRGVRAVISPANDGFFSEPIDLKGVEHIVLLSQLTLVSVFCPYEILIRVQLAVYRNSGGLQAIMNSKLRKLAERDEEVVLASGIPSTIIRTGSLQSTPGGERGFDFTEGVAAKGRISKEDAATICVEALDGIPRKTLIFEVANGDEKVADWKAWFAEQIKRDEGIQ</sequence>
<feature type="compositionally biased region" description="Acidic residues" evidence="1">
    <location>
        <begin position="84"/>
        <end position="96"/>
    </location>
</feature>
<evidence type="ECO:0000256" key="1">
    <source>
        <dbReference type="SAM" id="MobiDB-lite"/>
    </source>
</evidence>
<dbReference type="FunFam" id="3.40.50.720:FF:000435">
    <property type="entry name" value="NAD(P)-binding Rossmann-fold superfamily protein"/>
    <property type="match status" value="1"/>
</dbReference>
<protein>
    <recommendedName>
        <fullName evidence="2">NAD(P)-binding domain-containing protein</fullName>
    </recommendedName>
</protein>
<dbReference type="InterPro" id="IPR036291">
    <property type="entry name" value="NAD(P)-bd_dom_sf"/>
</dbReference>
<dbReference type="SUPFAM" id="SSF51735">
    <property type="entry name" value="NAD(P)-binding Rossmann-fold domains"/>
    <property type="match status" value="1"/>
</dbReference>
<name>A0A3L6TLX7_PANMI</name>
<organism evidence="3 4">
    <name type="scientific">Panicum miliaceum</name>
    <name type="common">Proso millet</name>
    <name type="synonym">Broomcorn millet</name>
    <dbReference type="NCBI Taxonomy" id="4540"/>
    <lineage>
        <taxon>Eukaryota</taxon>
        <taxon>Viridiplantae</taxon>
        <taxon>Streptophyta</taxon>
        <taxon>Embryophyta</taxon>
        <taxon>Tracheophyta</taxon>
        <taxon>Spermatophyta</taxon>
        <taxon>Magnoliopsida</taxon>
        <taxon>Liliopsida</taxon>
        <taxon>Poales</taxon>
        <taxon>Poaceae</taxon>
        <taxon>PACMAD clade</taxon>
        <taxon>Panicoideae</taxon>
        <taxon>Panicodae</taxon>
        <taxon>Paniceae</taxon>
        <taxon>Panicinae</taxon>
        <taxon>Panicum</taxon>
        <taxon>Panicum sect. Panicum</taxon>
    </lineage>
</organism>
<accession>A0A3L6TLX7</accession>
<proteinExistence type="predicted"/>
<dbReference type="STRING" id="4540.A0A3L6TLX7"/>
<feature type="domain" description="NAD(P)-binding" evidence="2">
    <location>
        <begin position="109"/>
        <end position="289"/>
    </location>
</feature>
<dbReference type="AlphaFoldDB" id="A0A3L6TLX7"/>
<reference evidence="4" key="1">
    <citation type="journal article" date="2019" name="Nat. Commun.">
        <title>The genome of broomcorn millet.</title>
        <authorList>
            <person name="Zou C."/>
            <person name="Miki D."/>
            <person name="Li D."/>
            <person name="Tang Q."/>
            <person name="Xiao L."/>
            <person name="Rajput S."/>
            <person name="Deng P."/>
            <person name="Jia W."/>
            <person name="Huang R."/>
            <person name="Zhang M."/>
            <person name="Sun Y."/>
            <person name="Hu J."/>
            <person name="Fu X."/>
            <person name="Schnable P.S."/>
            <person name="Li F."/>
            <person name="Zhang H."/>
            <person name="Feng B."/>
            <person name="Zhu X."/>
            <person name="Liu R."/>
            <person name="Schnable J.C."/>
            <person name="Zhu J.-K."/>
            <person name="Zhang H."/>
        </authorList>
    </citation>
    <scope>NUCLEOTIDE SEQUENCE [LARGE SCALE GENOMIC DNA]</scope>
</reference>
<dbReference type="OrthoDB" id="2019800at2759"/>
<dbReference type="PANTHER" id="PTHR47869">
    <property type="entry name" value="OS03G0410700 PROTEIN"/>
    <property type="match status" value="1"/>
</dbReference>
<dbReference type="InterPro" id="IPR016040">
    <property type="entry name" value="NAD(P)-bd_dom"/>
</dbReference>
<dbReference type="EMBL" id="PQIB02000001">
    <property type="protein sequence ID" value="RLN40158.1"/>
    <property type="molecule type" value="Genomic_DNA"/>
</dbReference>
<evidence type="ECO:0000313" key="3">
    <source>
        <dbReference type="EMBL" id="RLN40158.1"/>
    </source>
</evidence>
<dbReference type="Pfam" id="PF13460">
    <property type="entry name" value="NAD_binding_10"/>
    <property type="match status" value="1"/>
</dbReference>
<evidence type="ECO:0000259" key="2">
    <source>
        <dbReference type="Pfam" id="PF13460"/>
    </source>
</evidence>
<dbReference type="Proteomes" id="UP000275267">
    <property type="component" value="Unassembled WGS sequence"/>
</dbReference>